<organism evidence="1 2">
    <name type="scientific">Cellulophaga fucicola</name>
    <dbReference type="NCBI Taxonomy" id="76595"/>
    <lineage>
        <taxon>Bacteria</taxon>
        <taxon>Pseudomonadati</taxon>
        <taxon>Bacteroidota</taxon>
        <taxon>Flavobacteriia</taxon>
        <taxon>Flavobacteriales</taxon>
        <taxon>Flavobacteriaceae</taxon>
        <taxon>Cellulophaga</taxon>
    </lineage>
</organism>
<sequence>MKKLYYIYANWRKNDVDFINSLDISKKIDIGPCSFSLKEGGDLDKIVNHYSKKDGLFSKTKPKDFEIKQASCLFTKEELNNSKYYAIELLGSETSPNRWPQPNKKQEYQEQIFIFDKYKNGQIISMANKKQIAPFKIMPPKWKKAEVCFNLGLEYEYILFKKEFYMEVLAPLGLEAMEVIDYKTNKTLDDSVQLIIPNAKSKLLLKNSAYDIYPKEQTGGFKQYTMQTLDFFPEFETDFNFHTCYSLEDFLGGHKKIIISQEFSKLLINHNIISKNKEGLTPVKTVNINFTSV</sequence>
<dbReference type="EMBL" id="FPIY01000002">
    <property type="protein sequence ID" value="SFW49141.1"/>
    <property type="molecule type" value="Genomic_DNA"/>
</dbReference>
<evidence type="ECO:0000313" key="1">
    <source>
        <dbReference type="EMBL" id="SFW49141.1"/>
    </source>
</evidence>
<protein>
    <submittedName>
        <fullName evidence="1">Uncharacterized protein</fullName>
    </submittedName>
</protein>
<name>A0A1K1PNY3_9FLAO</name>
<keyword evidence="2" id="KW-1185">Reference proteome</keyword>
<dbReference type="STRING" id="76595.SAMN05660313_02048"/>
<dbReference type="OrthoDB" id="1441153at2"/>
<dbReference type="Proteomes" id="UP000183257">
    <property type="component" value="Unassembled WGS sequence"/>
</dbReference>
<gene>
    <name evidence="1" type="ORF">SAMN05660313_02048</name>
</gene>
<accession>A0A1K1PNY3</accession>
<proteinExistence type="predicted"/>
<reference evidence="2" key="1">
    <citation type="submission" date="2016-11" db="EMBL/GenBank/DDBJ databases">
        <authorList>
            <person name="Varghese N."/>
            <person name="Submissions S."/>
        </authorList>
    </citation>
    <scope>NUCLEOTIDE SEQUENCE [LARGE SCALE GENOMIC DNA]</scope>
    <source>
        <strain evidence="2">DSM 24786</strain>
    </source>
</reference>
<evidence type="ECO:0000313" key="2">
    <source>
        <dbReference type="Proteomes" id="UP000183257"/>
    </source>
</evidence>
<dbReference type="AlphaFoldDB" id="A0A1K1PNY3"/>
<dbReference type="RefSeq" id="WP_072303666.1">
    <property type="nucleotide sequence ID" value="NZ_FPIY01000002.1"/>
</dbReference>